<gene>
    <name evidence="1" type="ORF">ENT77_02790</name>
</gene>
<protein>
    <recommendedName>
        <fullName evidence="2">DUF3575 domain-containing protein</fullName>
    </recommendedName>
</protein>
<reference evidence="1" key="1">
    <citation type="journal article" date="2020" name="mSystems">
        <title>Genome- and Community-Level Interaction Insights into Carbon Utilization and Element Cycling Functions of Hydrothermarchaeota in Hydrothermal Sediment.</title>
        <authorList>
            <person name="Zhou Z."/>
            <person name="Liu Y."/>
            <person name="Xu W."/>
            <person name="Pan J."/>
            <person name="Luo Z.H."/>
            <person name="Li M."/>
        </authorList>
    </citation>
    <scope>NUCLEOTIDE SEQUENCE [LARGE SCALE GENOMIC DNA]</scope>
    <source>
        <strain evidence="1">SpSt-609</strain>
    </source>
</reference>
<dbReference type="EMBL" id="DSZY01000013">
    <property type="protein sequence ID" value="HGU40106.1"/>
    <property type="molecule type" value="Genomic_DNA"/>
</dbReference>
<sequence length="133" mass="14460">MNKRFVLILLILLITLQVLYAQQPSAGLHVVLSVQHFAGLEVRTTVGASEVFLTAGMNGISAGIRFSSTRIAGLYISPNLLIDYSQKVSFGFLVGWRTKLKELAGAEFFLQGGVGGLLDNVKRVADFGVAWKF</sequence>
<evidence type="ECO:0000313" key="1">
    <source>
        <dbReference type="EMBL" id="HGU40106.1"/>
    </source>
</evidence>
<name>A0A7C4CDB8_9BACT</name>
<proteinExistence type="predicted"/>
<accession>A0A7C4CDB8</accession>
<organism evidence="1">
    <name type="scientific">Fervidobacterium thailandense</name>
    <dbReference type="NCBI Taxonomy" id="1008305"/>
    <lineage>
        <taxon>Bacteria</taxon>
        <taxon>Thermotogati</taxon>
        <taxon>Thermotogota</taxon>
        <taxon>Thermotogae</taxon>
        <taxon>Thermotogales</taxon>
        <taxon>Fervidobacteriaceae</taxon>
        <taxon>Fervidobacterium</taxon>
    </lineage>
</organism>
<evidence type="ECO:0008006" key="2">
    <source>
        <dbReference type="Google" id="ProtNLM"/>
    </source>
</evidence>
<comment type="caution">
    <text evidence="1">The sequence shown here is derived from an EMBL/GenBank/DDBJ whole genome shotgun (WGS) entry which is preliminary data.</text>
</comment>
<dbReference type="AlphaFoldDB" id="A0A7C4CDB8"/>